<evidence type="ECO:0000256" key="16">
    <source>
        <dbReference type="ARBA" id="ARBA00051243"/>
    </source>
</evidence>
<keyword evidence="7" id="KW-0547">Nucleotide-binding</keyword>
<dbReference type="GO" id="GO:0051897">
    <property type="term" value="P:positive regulation of phosphatidylinositol 3-kinase/protein kinase B signal transduction"/>
    <property type="evidence" value="ECO:0007669"/>
    <property type="project" value="TreeGrafter"/>
</dbReference>
<evidence type="ECO:0000256" key="4">
    <source>
        <dbReference type="ARBA" id="ARBA00022679"/>
    </source>
</evidence>
<evidence type="ECO:0000256" key="15">
    <source>
        <dbReference type="ARBA" id="ARBA00023180"/>
    </source>
</evidence>
<dbReference type="GO" id="GO:0005524">
    <property type="term" value="F:ATP binding"/>
    <property type="evidence" value="ECO:0007669"/>
    <property type="project" value="UniProtKB-KW"/>
</dbReference>
<dbReference type="PANTHER" id="PTHR24416">
    <property type="entry name" value="TYROSINE-PROTEIN KINASE RECEPTOR"/>
    <property type="match status" value="1"/>
</dbReference>
<comment type="subcellular location">
    <subcellularLocation>
        <location evidence="1">Cell membrane</location>
        <topology evidence="1">Single-pass type I membrane protein</topology>
    </subcellularLocation>
</comment>
<dbReference type="FunFam" id="2.60.120.1190:FF:000004">
    <property type="entry name" value="Discoidin domain receptor tyrosine kinase 1"/>
    <property type="match status" value="1"/>
</dbReference>
<dbReference type="Gene3D" id="1.10.510.10">
    <property type="entry name" value="Transferase(Phosphotransferase) domain 1"/>
    <property type="match status" value="1"/>
</dbReference>
<keyword evidence="12" id="KW-0829">Tyrosine-protein kinase</keyword>
<dbReference type="PROSITE" id="PS00109">
    <property type="entry name" value="PROTEIN_KINASE_TYR"/>
    <property type="match status" value="1"/>
</dbReference>
<dbReference type="AlphaFoldDB" id="A0A3Q0RXX4"/>
<dbReference type="Gene3D" id="3.30.200.20">
    <property type="entry name" value="Phosphorylase Kinase, domain 1"/>
    <property type="match status" value="1"/>
</dbReference>
<proteinExistence type="inferred from homology"/>
<dbReference type="OMA" id="RDAEYQE"/>
<evidence type="ECO:0000313" key="23">
    <source>
        <dbReference type="Proteomes" id="UP000261340"/>
    </source>
</evidence>
<dbReference type="GO" id="GO:0005886">
    <property type="term" value="C:plasma membrane"/>
    <property type="evidence" value="ECO:0007669"/>
    <property type="project" value="UniProtKB-SubCell"/>
</dbReference>
<organism evidence="22 23">
    <name type="scientific">Amphilophus citrinellus</name>
    <name type="common">Midas cichlid</name>
    <name type="synonym">Cichlasoma citrinellum</name>
    <dbReference type="NCBI Taxonomy" id="61819"/>
    <lineage>
        <taxon>Eukaryota</taxon>
        <taxon>Metazoa</taxon>
        <taxon>Chordata</taxon>
        <taxon>Craniata</taxon>
        <taxon>Vertebrata</taxon>
        <taxon>Euteleostomi</taxon>
        <taxon>Actinopterygii</taxon>
        <taxon>Neopterygii</taxon>
        <taxon>Teleostei</taxon>
        <taxon>Neoteleostei</taxon>
        <taxon>Acanthomorphata</taxon>
        <taxon>Ovalentaria</taxon>
        <taxon>Cichlomorphae</taxon>
        <taxon>Cichliformes</taxon>
        <taxon>Cichlidae</taxon>
        <taxon>New World cichlids</taxon>
        <taxon>Cichlasomatinae</taxon>
        <taxon>Heroini</taxon>
        <taxon>Amphilophus</taxon>
    </lineage>
</organism>
<evidence type="ECO:0000256" key="10">
    <source>
        <dbReference type="ARBA" id="ARBA00022989"/>
    </source>
</evidence>
<dbReference type="Ensembl" id="ENSACIT00000017921.1">
    <property type="protein sequence ID" value="ENSACIP00000017449.1"/>
    <property type="gene ID" value="ENSACIG00000013592.1"/>
</dbReference>
<dbReference type="STRING" id="61819.ENSACIP00000017449"/>
<dbReference type="PROSITE" id="PS50011">
    <property type="entry name" value="PROTEIN_KINASE_DOM"/>
    <property type="match status" value="1"/>
</dbReference>
<evidence type="ECO:0000259" key="20">
    <source>
        <dbReference type="PROSITE" id="PS50011"/>
    </source>
</evidence>
<dbReference type="Pfam" id="PF21114">
    <property type="entry name" value="DDR1-2_DS-like"/>
    <property type="match status" value="1"/>
</dbReference>
<keyword evidence="15" id="KW-0325">Glycoprotein</keyword>
<dbReference type="SUPFAM" id="SSF49785">
    <property type="entry name" value="Galactose-binding domain-like"/>
    <property type="match status" value="1"/>
</dbReference>
<dbReference type="Pfam" id="PF00754">
    <property type="entry name" value="F5_F8_type_C"/>
    <property type="match status" value="1"/>
</dbReference>
<dbReference type="GO" id="GO:0005518">
    <property type="term" value="F:collagen binding"/>
    <property type="evidence" value="ECO:0007669"/>
    <property type="project" value="TreeGrafter"/>
</dbReference>
<comment type="catalytic activity">
    <reaction evidence="16">
        <text>L-tyrosyl-[protein] + ATP = O-phospho-L-tyrosyl-[protein] + ADP + H(+)</text>
        <dbReference type="Rhea" id="RHEA:10596"/>
        <dbReference type="Rhea" id="RHEA-COMP:10136"/>
        <dbReference type="Rhea" id="RHEA-COMP:20101"/>
        <dbReference type="ChEBI" id="CHEBI:15378"/>
        <dbReference type="ChEBI" id="CHEBI:30616"/>
        <dbReference type="ChEBI" id="CHEBI:46858"/>
        <dbReference type="ChEBI" id="CHEBI:61978"/>
        <dbReference type="ChEBI" id="CHEBI:456216"/>
        <dbReference type="EC" id="2.7.10.1"/>
    </reaction>
</comment>
<dbReference type="Proteomes" id="UP000261340">
    <property type="component" value="Unplaced"/>
</dbReference>
<dbReference type="InterPro" id="IPR002011">
    <property type="entry name" value="Tyr_kinase_rcpt_2_CS"/>
</dbReference>
<evidence type="ECO:0000256" key="14">
    <source>
        <dbReference type="ARBA" id="ARBA00023170"/>
    </source>
</evidence>
<dbReference type="FunFam" id="1.10.510.10:FF:000053">
    <property type="entry name" value="Epithelial discoidin domain-containing receptor 1"/>
    <property type="match status" value="1"/>
</dbReference>
<keyword evidence="4" id="KW-0808">Transferase</keyword>
<dbReference type="PROSITE" id="PS50022">
    <property type="entry name" value="FA58C_3"/>
    <property type="match status" value="1"/>
</dbReference>
<dbReference type="InterPro" id="IPR000421">
    <property type="entry name" value="FA58C"/>
</dbReference>
<evidence type="ECO:0000256" key="6">
    <source>
        <dbReference type="ARBA" id="ARBA00022729"/>
    </source>
</evidence>
<keyword evidence="3" id="KW-1003">Cell membrane</keyword>
<evidence type="ECO:0000256" key="1">
    <source>
        <dbReference type="ARBA" id="ARBA00004251"/>
    </source>
</evidence>
<dbReference type="SMART" id="SM00231">
    <property type="entry name" value="FA58C"/>
    <property type="match status" value="1"/>
</dbReference>
<feature type="signal peptide" evidence="19">
    <location>
        <begin position="1"/>
        <end position="20"/>
    </location>
</feature>
<accession>A0A3Q0RXX4</accession>
<feature type="domain" description="Protein kinase" evidence="20">
    <location>
        <begin position="436"/>
        <end position="736"/>
    </location>
</feature>
<evidence type="ECO:0000256" key="18">
    <source>
        <dbReference type="SAM" id="Phobius"/>
    </source>
</evidence>
<evidence type="ECO:0000259" key="21">
    <source>
        <dbReference type="PROSITE" id="PS50022"/>
    </source>
</evidence>
<evidence type="ECO:0000256" key="5">
    <source>
        <dbReference type="ARBA" id="ARBA00022692"/>
    </source>
</evidence>
<keyword evidence="5 18" id="KW-0812">Transmembrane</keyword>
<dbReference type="InterPro" id="IPR011009">
    <property type="entry name" value="Kinase-like_dom_sf"/>
</dbReference>
<keyword evidence="14" id="KW-0675">Receptor</keyword>
<evidence type="ECO:0000256" key="17">
    <source>
        <dbReference type="ARBA" id="ARBA00061639"/>
    </source>
</evidence>
<feature type="domain" description="F5/8 type C" evidence="21">
    <location>
        <begin position="33"/>
        <end position="187"/>
    </location>
</feature>
<dbReference type="Gene3D" id="2.60.120.1190">
    <property type="match status" value="1"/>
</dbReference>
<dbReference type="EC" id="2.7.10.1" evidence="2"/>
<dbReference type="InterPro" id="IPR008979">
    <property type="entry name" value="Galactose-bd-like_sf"/>
</dbReference>
<evidence type="ECO:0000313" key="22">
    <source>
        <dbReference type="Ensembl" id="ENSACIP00000017449.1"/>
    </source>
</evidence>
<dbReference type="InterPro" id="IPR050122">
    <property type="entry name" value="RTK"/>
</dbReference>
<dbReference type="GO" id="GO:0038062">
    <property type="term" value="F:protein tyrosine kinase collagen receptor activity"/>
    <property type="evidence" value="ECO:0007669"/>
    <property type="project" value="TreeGrafter"/>
</dbReference>
<dbReference type="PANTHER" id="PTHR24416:SF333">
    <property type="entry name" value="EPITHELIAL DISCOIDIN DOMAIN-CONTAINING RECEPTOR 1"/>
    <property type="match status" value="1"/>
</dbReference>
<dbReference type="GO" id="GO:0010976">
    <property type="term" value="P:positive regulation of neuron projection development"/>
    <property type="evidence" value="ECO:0007669"/>
    <property type="project" value="TreeGrafter"/>
</dbReference>
<keyword evidence="11 18" id="KW-0472">Membrane</keyword>
<dbReference type="CDD" id="cd00057">
    <property type="entry name" value="FA58C"/>
    <property type="match status" value="1"/>
</dbReference>
<dbReference type="FunFam" id="2.60.120.260:FF:000007">
    <property type="entry name" value="Discoidin domain receptor tyrosine kinase 1"/>
    <property type="match status" value="1"/>
</dbReference>
<dbReference type="SUPFAM" id="SSF56112">
    <property type="entry name" value="Protein kinase-like (PK-like)"/>
    <property type="match status" value="1"/>
</dbReference>
<dbReference type="PROSITE" id="PS01286">
    <property type="entry name" value="FA58C_2"/>
    <property type="match status" value="1"/>
</dbReference>
<evidence type="ECO:0000256" key="8">
    <source>
        <dbReference type="ARBA" id="ARBA00022777"/>
    </source>
</evidence>
<evidence type="ECO:0000256" key="2">
    <source>
        <dbReference type="ARBA" id="ARBA00011902"/>
    </source>
</evidence>
<keyword evidence="8" id="KW-0418">Kinase</keyword>
<dbReference type="InterPro" id="IPR000719">
    <property type="entry name" value="Prot_kinase_dom"/>
</dbReference>
<evidence type="ECO:0000256" key="13">
    <source>
        <dbReference type="ARBA" id="ARBA00023157"/>
    </source>
</evidence>
<comment type="similarity">
    <text evidence="17">Belongs to the protein kinase superfamily. Tyr protein kinase family. Insulin receptor subfamily.</text>
</comment>
<protein>
    <recommendedName>
        <fullName evidence="2">receptor protein-tyrosine kinase</fullName>
        <ecNumber evidence="2">2.7.10.1</ecNumber>
    </recommendedName>
</protein>
<dbReference type="Gene3D" id="2.60.120.260">
    <property type="entry name" value="Galactose-binding domain-like"/>
    <property type="match status" value="1"/>
</dbReference>
<keyword evidence="13" id="KW-1015">Disulfide bond</keyword>
<keyword evidence="10 18" id="KW-1133">Transmembrane helix</keyword>
<name>A0A3Q0RXX4_AMPCI</name>
<evidence type="ECO:0000256" key="3">
    <source>
        <dbReference type="ARBA" id="ARBA00022475"/>
    </source>
</evidence>
<reference evidence="22" key="2">
    <citation type="submission" date="2025-09" db="UniProtKB">
        <authorList>
            <consortium name="Ensembl"/>
        </authorList>
    </citation>
    <scope>IDENTIFICATION</scope>
</reference>
<dbReference type="PROSITE" id="PS00239">
    <property type="entry name" value="RECEPTOR_TYR_KIN_II"/>
    <property type="match status" value="1"/>
</dbReference>
<feature type="chain" id="PRO_5018700069" description="receptor protein-tyrosine kinase" evidence="19">
    <location>
        <begin position="21"/>
        <end position="744"/>
    </location>
</feature>
<sequence>MTLRAFPVTVVTALIVLVSSSEEHEWHFDPAQCRYALGMEDGAIPDSDITASSAWSDSTEAKHGRLSTGEGDGAWCPLGSVFPSGSEYLQIDLHRLHFLALVGTQGRHADGHGQEFARSYRLRYSRDGEKWITWKDRWGQDVVSGNENTYDVVLKDLGPPIVARMVRFYPLADRVMSVCLRVELYGCLWNDGLKAYTAPVGHVMQLSSMSVYLNDSTYDGSTEQGIQFGGLGQLCDGVLGGDDFIKTKEMRVWPGYDYLGWSREALGQGSVDIEFDFEKPRVFHHMQVHSNNRHTQGVRVFSKVECLFKPSILQPWSSPALTLPVPLEDLKDPSSRPISLPLGGRPAQILRCKFYFADHWLLISEISFLSVSTTFLLMPSSFVHPSLLQNPPPPPAGLPVAKDDSSNTAILIGCLVGIILLLLAVIVVILWRQYWKKLLGKVGPDSGHMAFLFNLALLKSRLVHLCEIENPQDLPTLEFPFNVRKGRPLLVAVKILRPDASKNARNDFLKEVKILSRLKDPNIIRLLGVCVSSDPLCMVTEYMECGDLNQYLSQRVLLDKSGPSHNTPTISYPALISMASQIASGMKFLSSLNFVHRDLATRNCLVGERHIKIADFGMSRNLYAGDYYRIQGRAVLPIRWMAWECILMGKFTTASDAWAFGVTLWEMLSVCQEQPYSTLTDEQVIDNAGEFFRDQGRQVYLSRPAVCPQGLYELMLSCWNRDCKLRPSFAYIHSFLTEDAMNMV</sequence>
<evidence type="ECO:0000256" key="9">
    <source>
        <dbReference type="ARBA" id="ARBA00022840"/>
    </source>
</evidence>
<dbReference type="InterPro" id="IPR001245">
    <property type="entry name" value="Ser-Thr/Tyr_kinase_cat_dom"/>
</dbReference>
<dbReference type="InterPro" id="IPR020635">
    <property type="entry name" value="Tyr_kinase_cat_dom"/>
</dbReference>
<dbReference type="Pfam" id="PF07714">
    <property type="entry name" value="PK_Tyr_Ser-Thr"/>
    <property type="match status" value="1"/>
</dbReference>
<dbReference type="InterPro" id="IPR008266">
    <property type="entry name" value="Tyr_kinase_AS"/>
</dbReference>
<dbReference type="SMART" id="SM00219">
    <property type="entry name" value="TyrKc"/>
    <property type="match status" value="1"/>
</dbReference>
<keyword evidence="23" id="KW-1185">Reference proteome</keyword>
<dbReference type="InterPro" id="IPR048525">
    <property type="entry name" value="DDR1-2_DS-like"/>
</dbReference>
<keyword evidence="9" id="KW-0067">ATP-binding</keyword>
<evidence type="ECO:0000256" key="11">
    <source>
        <dbReference type="ARBA" id="ARBA00023136"/>
    </source>
</evidence>
<dbReference type="GO" id="GO:0043235">
    <property type="term" value="C:receptor complex"/>
    <property type="evidence" value="ECO:0007669"/>
    <property type="project" value="TreeGrafter"/>
</dbReference>
<reference evidence="22" key="1">
    <citation type="submission" date="2025-08" db="UniProtKB">
        <authorList>
            <consortium name="Ensembl"/>
        </authorList>
    </citation>
    <scope>IDENTIFICATION</scope>
</reference>
<feature type="transmembrane region" description="Helical" evidence="18">
    <location>
        <begin position="409"/>
        <end position="431"/>
    </location>
</feature>
<evidence type="ECO:0000256" key="19">
    <source>
        <dbReference type="SAM" id="SignalP"/>
    </source>
</evidence>
<dbReference type="PRINTS" id="PR00109">
    <property type="entry name" value="TYRKINASE"/>
</dbReference>
<keyword evidence="6 19" id="KW-0732">Signal</keyword>
<evidence type="ECO:0000256" key="12">
    <source>
        <dbReference type="ARBA" id="ARBA00023137"/>
    </source>
</evidence>
<dbReference type="PROSITE" id="PS01285">
    <property type="entry name" value="FA58C_1"/>
    <property type="match status" value="1"/>
</dbReference>
<evidence type="ECO:0000256" key="7">
    <source>
        <dbReference type="ARBA" id="ARBA00022741"/>
    </source>
</evidence>
<dbReference type="GeneTree" id="ENSGT00940000159733"/>